<reference evidence="3" key="3">
    <citation type="submission" date="2021-05" db="EMBL/GenBank/DDBJ databases">
        <title>Protein family content uncovers lineage relationships and bacterial pathway maintenance mechanisms in DPANN archaea.</title>
        <authorList>
            <person name="Castelle C.J."/>
            <person name="Meheust R."/>
            <person name="Jaffe A.L."/>
            <person name="Seitz K."/>
            <person name="Gong X."/>
            <person name="Baker B.J."/>
            <person name="Banfield J.F."/>
        </authorList>
    </citation>
    <scope>NUCLEOTIDE SEQUENCE</scope>
    <source>
        <strain evidence="3">RIFCSPLOWO2_01_FULL_58_19</strain>
    </source>
</reference>
<keyword evidence="1" id="KW-1133">Transmembrane helix</keyword>
<evidence type="ECO:0000313" key="3">
    <source>
        <dbReference type="EMBL" id="MBS3062629.1"/>
    </source>
</evidence>
<evidence type="ECO:0000313" key="2">
    <source>
        <dbReference type="EMBL" id="HIH16445.1"/>
    </source>
</evidence>
<reference evidence="4" key="1">
    <citation type="journal article" date="2020" name="bioRxiv">
        <title>A rank-normalized archaeal taxonomy based on genome phylogeny resolves widespread incomplete and uneven classifications.</title>
        <authorList>
            <person name="Rinke C."/>
            <person name="Chuvochina M."/>
            <person name="Mussig A.J."/>
            <person name="Chaumeil P.-A."/>
            <person name="Waite D.W."/>
            <person name="Whitman W.B."/>
            <person name="Parks D.H."/>
            <person name="Hugenholtz P."/>
        </authorList>
    </citation>
    <scope>NUCLEOTIDE SEQUENCE [LARGE SCALE GENOMIC DNA]</scope>
</reference>
<organism evidence="2 4">
    <name type="scientific">Candidatus Iainarchaeum sp</name>
    <dbReference type="NCBI Taxonomy" id="3101447"/>
    <lineage>
        <taxon>Archaea</taxon>
        <taxon>Candidatus Iainarchaeota</taxon>
        <taxon>Candidatus Iainarchaeia</taxon>
        <taxon>Candidatus Iainarchaeales</taxon>
        <taxon>Candidatus Iainarchaeaceae</taxon>
        <taxon>Candidatus Iainarchaeum</taxon>
    </lineage>
</organism>
<protein>
    <submittedName>
        <fullName evidence="2">Uncharacterized protein</fullName>
    </submittedName>
</protein>
<dbReference type="AlphaFoldDB" id="A0A7J4JJC1"/>
<accession>A0A7J4JJC1</accession>
<sequence>MTDLNKNGIILSFDALLAVTVVFFLFLVINSNLAGIEENPFSGIYLREMALDTATLLEQSGKLERLVRDNDSSQVRQFLNQLPGGFCTNVQVFNSTDLNAAQIVVSRDGCRDTTTDLVTLHRSFVVVQDLDANYFVARVDAWRQA</sequence>
<gene>
    <name evidence="2" type="ORF">HA252_03510</name>
    <name evidence="3" type="ORF">J4203_02045</name>
</gene>
<keyword evidence="1" id="KW-0472">Membrane</keyword>
<dbReference type="Proteomes" id="UP000678237">
    <property type="component" value="Unassembled WGS sequence"/>
</dbReference>
<evidence type="ECO:0000256" key="1">
    <source>
        <dbReference type="SAM" id="Phobius"/>
    </source>
</evidence>
<comment type="caution">
    <text evidence="2">The sequence shown here is derived from an EMBL/GenBank/DDBJ whole genome shotgun (WGS) entry which is preliminary data.</text>
</comment>
<dbReference type="Proteomes" id="UP000564964">
    <property type="component" value="Unassembled WGS sequence"/>
</dbReference>
<dbReference type="EMBL" id="DUGH01000085">
    <property type="protein sequence ID" value="HIH16445.1"/>
    <property type="molecule type" value="Genomic_DNA"/>
</dbReference>
<keyword evidence="1" id="KW-0812">Transmembrane</keyword>
<feature type="transmembrane region" description="Helical" evidence="1">
    <location>
        <begin position="9"/>
        <end position="29"/>
    </location>
</feature>
<evidence type="ECO:0000313" key="4">
    <source>
        <dbReference type="Proteomes" id="UP000564964"/>
    </source>
</evidence>
<proteinExistence type="predicted"/>
<reference evidence="3" key="2">
    <citation type="submission" date="2021-03" db="EMBL/GenBank/DDBJ databases">
        <authorList>
            <person name="Jaffe A."/>
        </authorList>
    </citation>
    <scope>NUCLEOTIDE SEQUENCE</scope>
    <source>
        <strain evidence="3">RIFCSPLOWO2_01_FULL_58_19</strain>
    </source>
</reference>
<dbReference type="EMBL" id="JAGVWE010000002">
    <property type="protein sequence ID" value="MBS3062629.1"/>
    <property type="molecule type" value="Genomic_DNA"/>
</dbReference>
<name>A0A7J4JJC1_9ARCH</name>